<keyword evidence="2" id="KW-0472">Membrane</keyword>
<dbReference type="Gene3D" id="1.10.510.10">
    <property type="entry name" value="Transferase(Phosphotransferase) domain 1"/>
    <property type="match status" value="1"/>
</dbReference>
<keyword evidence="2" id="KW-0812">Transmembrane</keyword>
<keyword evidence="5" id="KW-1185">Reference proteome</keyword>
<dbReference type="PANTHER" id="PTHR10566:SF113">
    <property type="entry name" value="PROTEIN ACTIVITY OF BC1 COMPLEX KINASE 7, CHLOROPLASTIC"/>
    <property type="match status" value="1"/>
</dbReference>
<protein>
    <submittedName>
        <fullName evidence="4">Ubiquinone biosynthesis protein</fullName>
    </submittedName>
</protein>
<accession>A0A7W3PL82</accession>
<evidence type="ECO:0000256" key="1">
    <source>
        <dbReference type="ARBA" id="ARBA00009670"/>
    </source>
</evidence>
<dbReference type="InterPro" id="IPR011009">
    <property type="entry name" value="Kinase-like_dom_sf"/>
</dbReference>
<dbReference type="Pfam" id="PF03109">
    <property type="entry name" value="ABC1"/>
    <property type="match status" value="1"/>
</dbReference>
<dbReference type="InterPro" id="IPR050154">
    <property type="entry name" value="UbiB_kinase"/>
</dbReference>
<comment type="similarity">
    <text evidence="1">Belongs to the protein kinase superfamily. ADCK protein kinase family.</text>
</comment>
<dbReference type="SUPFAM" id="SSF56112">
    <property type="entry name" value="Protein kinase-like (PK-like)"/>
    <property type="match status" value="1"/>
</dbReference>
<sequence length="566" mass="60892">MTSSSMFAPPRFADFAAAAAGEKPLSARARRARFWQIIRLARTHKLFPIRRLDFTANPETSALRAAQARGLRTALETAGGGFIKAGQLLSTRDDLLPTEWVAELSRLQKEVSPAPTDAVHALLEREIGDRRTTFATFDDEPMAAASIAQVHRATLKDGTQVAVKIQRPGIVALIECDIDIMLRIARWIMRGSKQARQFGALDIARQYADDLMRQTDFGREGSNLEGLRAASVKANDGLHIPKLFAELSTERVITMEFVSGDTISSLTRGSSSNRVDNALKIVLRSFLRQLVIDGVFHADLHPGNIIIRPDGSPALIDFGSVGRLDRDLNRTVQDLAIAFLQGDTRRVADAALEIMPLANSADEPAFRRDLASFITNELGDGSRVTLRTVDRAVEVFTRWGTALPADLVAAGRAYAIFEGTLRTAAPRLDILAESRAAAEGLIASQFSPRSLAGTIGRGALGMLPGMRRMPEQVGRIVGDLSDGNLTVNIRLFANERDRKVITGVVRRVSGVTLGGAFAIGSLVMFSVPDVSGGVIAPATAGLVLAGGAVAAFVTAAIDTIIARGRR</sequence>
<dbReference type="InterPro" id="IPR004147">
    <property type="entry name" value="ABC1_dom"/>
</dbReference>
<dbReference type="Proteomes" id="UP000526083">
    <property type="component" value="Unassembled WGS sequence"/>
</dbReference>
<keyword evidence="4" id="KW-0830">Ubiquinone</keyword>
<feature type="transmembrane region" description="Helical" evidence="2">
    <location>
        <begin position="534"/>
        <end position="557"/>
    </location>
</feature>
<dbReference type="EMBL" id="JACGWY010000001">
    <property type="protein sequence ID" value="MBA8815711.1"/>
    <property type="molecule type" value="Genomic_DNA"/>
</dbReference>
<reference evidence="4 5" key="1">
    <citation type="submission" date="2020-07" db="EMBL/GenBank/DDBJ databases">
        <title>Sequencing the genomes of 1000 actinobacteria strains.</title>
        <authorList>
            <person name="Klenk H.-P."/>
        </authorList>
    </citation>
    <scope>NUCLEOTIDE SEQUENCE [LARGE SCALE GENOMIC DNA]</scope>
    <source>
        <strain evidence="4 5">DSM 27576</strain>
    </source>
</reference>
<organism evidence="4 5">
    <name type="scientific">Microbacterium halimionae</name>
    <dbReference type="NCBI Taxonomy" id="1526413"/>
    <lineage>
        <taxon>Bacteria</taxon>
        <taxon>Bacillati</taxon>
        <taxon>Actinomycetota</taxon>
        <taxon>Actinomycetes</taxon>
        <taxon>Micrococcales</taxon>
        <taxon>Microbacteriaceae</taxon>
        <taxon>Microbacterium</taxon>
    </lineage>
</organism>
<keyword evidence="2" id="KW-1133">Transmembrane helix</keyword>
<evidence type="ECO:0000256" key="2">
    <source>
        <dbReference type="SAM" id="Phobius"/>
    </source>
</evidence>
<comment type="caution">
    <text evidence="4">The sequence shown here is derived from an EMBL/GenBank/DDBJ whole genome shotgun (WGS) entry which is preliminary data.</text>
</comment>
<gene>
    <name evidence="4" type="ORF">FHX48_000763</name>
</gene>
<proteinExistence type="inferred from homology"/>
<evidence type="ECO:0000259" key="3">
    <source>
        <dbReference type="Pfam" id="PF03109"/>
    </source>
</evidence>
<name>A0A7W3PL82_9MICO</name>
<evidence type="ECO:0000313" key="4">
    <source>
        <dbReference type="EMBL" id="MBA8815711.1"/>
    </source>
</evidence>
<feature type="transmembrane region" description="Helical" evidence="2">
    <location>
        <begin position="508"/>
        <end position="528"/>
    </location>
</feature>
<feature type="domain" description="ABC1 atypical kinase-like" evidence="3">
    <location>
        <begin position="106"/>
        <end position="349"/>
    </location>
</feature>
<dbReference type="AlphaFoldDB" id="A0A7W3PL82"/>
<dbReference type="RefSeq" id="WP_167048714.1">
    <property type="nucleotide sequence ID" value="NZ_JAAOZB010000002.1"/>
</dbReference>
<evidence type="ECO:0000313" key="5">
    <source>
        <dbReference type="Proteomes" id="UP000526083"/>
    </source>
</evidence>
<dbReference type="CDD" id="cd05121">
    <property type="entry name" value="ABC1_ADCK3-like"/>
    <property type="match status" value="1"/>
</dbReference>
<dbReference type="PANTHER" id="PTHR10566">
    <property type="entry name" value="CHAPERONE-ACTIVITY OF BC1 COMPLEX CABC1 -RELATED"/>
    <property type="match status" value="1"/>
</dbReference>